<evidence type="ECO:0000256" key="1">
    <source>
        <dbReference type="SAM" id="SignalP"/>
    </source>
</evidence>
<feature type="chain" id="PRO_5002891392" description="Secreted protein" evidence="1">
    <location>
        <begin position="35"/>
        <end position="70"/>
    </location>
</feature>
<accession>B9SFB8</accession>
<dbReference type="AlphaFoldDB" id="B9SFB8"/>
<evidence type="ECO:0008006" key="4">
    <source>
        <dbReference type="Google" id="ProtNLM"/>
    </source>
</evidence>
<dbReference type="EMBL" id="EQ973944">
    <property type="protein sequence ID" value="EEF37706.1"/>
    <property type="molecule type" value="Genomic_DNA"/>
</dbReference>
<keyword evidence="1" id="KW-0732">Signal</keyword>
<feature type="signal peptide" evidence="1">
    <location>
        <begin position="1"/>
        <end position="34"/>
    </location>
</feature>
<name>B9SFB8_RICCO</name>
<dbReference type="Proteomes" id="UP000008311">
    <property type="component" value="Unassembled WGS sequence"/>
</dbReference>
<protein>
    <recommendedName>
        <fullName evidence="4">Secreted protein</fullName>
    </recommendedName>
</protein>
<reference evidence="3" key="1">
    <citation type="journal article" date="2010" name="Nat. Biotechnol.">
        <title>Draft genome sequence of the oilseed species Ricinus communis.</title>
        <authorList>
            <person name="Chan A.P."/>
            <person name="Crabtree J."/>
            <person name="Zhao Q."/>
            <person name="Lorenzi H."/>
            <person name="Orvis J."/>
            <person name="Puiu D."/>
            <person name="Melake-Berhan A."/>
            <person name="Jones K.M."/>
            <person name="Redman J."/>
            <person name="Chen G."/>
            <person name="Cahoon E.B."/>
            <person name="Gedil M."/>
            <person name="Stanke M."/>
            <person name="Haas B.J."/>
            <person name="Wortman J.R."/>
            <person name="Fraser-Liggett C.M."/>
            <person name="Ravel J."/>
            <person name="Rabinowicz P.D."/>
        </authorList>
    </citation>
    <scope>NUCLEOTIDE SEQUENCE [LARGE SCALE GENOMIC DNA]</scope>
    <source>
        <strain evidence="3">cv. Hale</strain>
    </source>
</reference>
<gene>
    <name evidence="2" type="ORF">RCOM_1096000</name>
</gene>
<proteinExistence type="predicted"/>
<evidence type="ECO:0000313" key="3">
    <source>
        <dbReference type="Proteomes" id="UP000008311"/>
    </source>
</evidence>
<keyword evidence="3" id="KW-1185">Reference proteome</keyword>
<dbReference type="InParanoid" id="B9SFB8"/>
<sequence>MVRSTGAMEFSQLLLVYSLMASKWMDACICKCSGQRIISERRLVGWQWQRGNLFLDPQYLGEVIFEFVLY</sequence>
<organism evidence="2 3">
    <name type="scientific">Ricinus communis</name>
    <name type="common">Castor bean</name>
    <dbReference type="NCBI Taxonomy" id="3988"/>
    <lineage>
        <taxon>Eukaryota</taxon>
        <taxon>Viridiplantae</taxon>
        <taxon>Streptophyta</taxon>
        <taxon>Embryophyta</taxon>
        <taxon>Tracheophyta</taxon>
        <taxon>Spermatophyta</taxon>
        <taxon>Magnoliopsida</taxon>
        <taxon>eudicotyledons</taxon>
        <taxon>Gunneridae</taxon>
        <taxon>Pentapetalae</taxon>
        <taxon>rosids</taxon>
        <taxon>fabids</taxon>
        <taxon>Malpighiales</taxon>
        <taxon>Euphorbiaceae</taxon>
        <taxon>Acalyphoideae</taxon>
        <taxon>Acalypheae</taxon>
        <taxon>Ricinus</taxon>
    </lineage>
</organism>
<evidence type="ECO:0000313" key="2">
    <source>
        <dbReference type="EMBL" id="EEF37706.1"/>
    </source>
</evidence>